<feature type="region of interest" description="Disordered" evidence="9">
    <location>
        <begin position="418"/>
        <end position="453"/>
    </location>
</feature>
<keyword evidence="3" id="KW-0698">rRNA processing</keyword>
<dbReference type="InterPro" id="IPR057644">
    <property type="entry name" value="Beta-prop_WDR75_2nd"/>
</dbReference>
<dbReference type="GO" id="GO:0032040">
    <property type="term" value="C:small-subunit processome"/>
    <property type="evidence" value="ECO:0007669"/>
    <property type="project" value="InterPro"/>
</dbReference>
<reference evidence="12" key="2">
    <citation type="submission" date="2015-01" db="EMBL/GenBank/DDBJ databases">
        <title>Evolutionary Origins and Diversification of the Mycorrhizal Mutualists.</title>
        <authorList>
            <consortium name="DOE Joint Genome Institute"/>
            <consortium name="Mycorrhizal Genomics Consortium"/>
            <person name="Kohler A."/>
            <person name="Kuo A."/>
            <person name="Nagy L.G."/>
            <person name="Floudas D."/>
            <person name="Copeland A."/>
            <person name="Barry K.W."/>
            <person name="Cichocki N."/>
            <person name="Veneault-Fourrey C."/>
            <person name="LaButti K."/>
            <person name="Lindquist E.A."/>
            <person name="Lipzen A."/>
            <person name="Lundell T."/>
            <person name="Morin E."/>
            <person name="Murat C."/>
            <person name="Riley R."/>
            <person name="Ohm R."/>
            <person name="Sun H."/>
            <person name="Tunlid A."/>
            <person name="Henrissat B."/>
            <person name="Grigoriev I.V."/>
            <person name="Hibbett D.S."/>
            <person name="Martin F."/>
        </authorList>
    </citation>
    <scope>NUCLEOTIDE SEQUENCE [LARGE SCALE GENOMIC DNA]</scope>
    <source>
        <strain evidence="12">LaAM-08-1</strain>
    </source>
</reference>
<keyword evidence="2" id="KW-0690">Ribosome biogenesis</keyword>
<dbReference type="Pfam" id="PF23869">
    <property type="entry name" value="Beta-prop_WDR75_1st"/>
    <property type="match status" value="1"/>
</dbReference>
<evidence type="ECO:0000256" key="4">
    <source>
        <dbReference type="ARBA" id="ARBA00022574"/>
    </source>
</evidence>
<evidence type="ECO:0000256" key="9">
    <source>
        <dbReference type="SAM" id="MobiDB-lite"/>
    </source>
</evidence>
<feature type="compositionally biased region" description="Polar residues" evidence="9">
    <location>
        <begin position="418"/>
        <end position="444"/>
    </location>
</feature>
<dbReference type="EMBL" id="KN838548">
    <property type="protein sequence ID" value="KIK07208.1"/>
    <property type="molecule type" value="Genomic_DNA"/>
</dbReference>
<evidence type="ECO:0000259" key="10">
    <source>
        <dbReference type="Pfam" id="PF23769"/>
    </source>
</evidence>
<dbReference type="InterPro" id="IPR036322">
    <property type="entry name" value="WD40_repeat_dom_sf"/>
</dbReference>
<keyword evidence="7" id="KW-0539">Nucleus</keyword>
<dbReference type="HOGENOM" id="CLU_005417_1_0_1"/>
<keyword evidence="5" id="KW-0677">Repeat</keyword>
<dbReference type="PANTHER" id="PTHR44215:SF1">
    <property type="entry name" value="WD REPEAT-CONTAINING PROTEIN 75"/>
    <property type="match status" value="1"/>
</dbReference>
<dbReference type="SUPFAM" id="SSF50978">
    <property type="entry name" value="WD40 repeat-like"/>
    <property type="match status" value="1"/>
</dbReference>
<dbReference type="PROSITE" id="PS50294">
    <property type="entry name" value="WD_REPEATS_REGION"/>
    <property type="match status" value="1"/>
</dbReference>
<sequence>MAASIGPYPQPQPLPSKTKQIPTRDSRDIRSKKAKGKQNASPPIPPTDPPPATPWEWASLSDPSSSKTPPIFTNDGSYFFSLVGSQVKIHSVATGQVVSTLTSSPPSTTETSPHLLTSAIINPHNAFQLITGSLDGRAMIWDFINATLLQTIDVGQPIHYICAHKEFKDTIFVAASRPAKKDNNAVILRVSLKPTTNASEILPIGKIRSPAGLAISPNGAWIVAAAGHKVYVARTSDLASGFTKYVSPERLTCLAFHPFDEYFATGDEKGVVRLWYCLNNDLAINSRGVEKRTQTTSLHWHAHAVSSVTFTPNGAYLLSGGEEAVLVIWQVHTGKKEFIPRLGAPINAVSVSSRGTAEEYLIRLADSTHSFISSSSLRITRSYSQIRVDPSISYPLSASISVPLAVHSSSSTLILPTSHPSSVQMYSPFSSTSTSELEVSPSNRVSRRDEKPLEPSRVERLVVSSSGFWMSTIDSRQGDGNFGTEVFLKFWFWDQKTRRWLLNTRIDRPHGQKKVNDLSFSPSKDKKQPITLLSTGEDGCIKIWVLRSRKSGSASQEDFWIARASFSFRSAMPRCASWSPDASLFAVSLGPHVAIYDSITTTLCQTLIAPECQDSKLVDFIGNAGRYLAVAGLNGIVLWDLVLKTVCWHFDSPLGIRRIVSHPTEDKFVVFHETSLDDQDQITIISVFHVSSRVPQRTCTVPFGLRNATWYSASPTITNFSFVGISYNWSVVVFGDQSCSRKEETTTLKELIGFSTVQGRTLFQDIFGKSAFPDTFNGTSQAPRISSHVHTESVDKADIIFEYPAYLMPSLDHLFDPLLESFLKTSTQRADLSQEVAVGEREEGDVDMEDPMSASITVESVGRCLNQVKLDVLTDLFRRHSICDSAGAVHPTVTGQLNDIAQCRVKDIQPLSLPKPFLFKNGTHRVASLLSNSTSPSPASSAPVSSISSSTVTTGKKRKKSLG</sequence>
<dbReference type="InterPro" id="IPR053826">
    <property type="entry name" value="WDR75"/>
</dbReference>
<dbReference type="PROSITE" id="PS50082">
    <property type="entry name" value="WD_REPEATS_2"/>
    <property type="match status" value="1"/>
</dbReference>
<evidence type="ECO:0000313" key="11">
    <source>
        <dbReference type="EMBL" id="KIK07208.1"/>
    </source>
</evidence>
<dbReference type="GO" id="GO:2000234">
    <property type="term" value="P:positive regulation of rRNA processing"/>
    <property type="evidence" value="ECO:0007669"/>
    <property type="project" value="TreeGrafter"/>
</dbReference>
<dbReference type="GO" id="GO:0045943">
    <property type="term" value="P:positive regulation of transcription by RNA polymerase I"/>
    <property type="evidence" value="ECO:0007669"/>
    <property type="project" value="InterPro"/>
</dbReference>
<dbReference type="AlphaFoldDB" id="A0A0C9YGP9"/>
<evidence type="ECO:0000256" key="7">
    <source>
        <dbReference type="ARBA" id="ARBA00023242"/>
    </source>
</evidence>
<dbReference type="InterPro" id="IPR011047">
    <property type="entry name" value="Quinoprotein_ADH-like_sf"/>
</dbReference>
<evidence type="ECO:0000256" key="6">
    <source>
        <dbReference type="ARBA" id="ARBA00023163"/>
    </source>
</evidence>
<feature type="compositionally biased region" description="Low complexity" evidence="9">
    <location>
        <begin position="930"/>
        <end position="953"/>
    </location>
</feature>
<organism evidence="11 12">
    <name type="scientific">Laccaria amethystina LaAM-08-1</name>
    <dbReference type="NCBI Taxonomy" id="1095629"/>
    <lineage>
        <taxon>Eukaryota</taxon>
        <taxon>Fungi</taxon>
        <taxon>Dikarya</taxon>
        <taxon>Basidiomycota</taxon>
        <taxon>Agaricomycotina</taxon>
        <taxon>Agaricomycetes</taxon>
        <taxon>Agaricomycetidae</taxon>
        <taxon>Agaricales</taxon>
        <taxon>Agaricineae</taxon>
        <taxon>Hydnangiaceae</taxon>
        <taxon>Laccaria</taxon>
    </lineage>
</organism>
<feature type="domain" description="WD repeat-containing protein 75 second beta-propeller" evidence="10">
    <location>
        <begin position="406"/>
        <end position="673"/>
    </location>
</feature>
<dbReference type="Gene3D" id="2.130.10.10">
    <property type="entry name" value="YVTN repeat-like/Quinoprotein amine dehydrogenase"/>
    <property type="match status" value="3"/>
</dbReference>
<feature type="repeat" description="WD" evidence="8">
    <location>
        <begin position="298"/>
        <end position="339"/>
    </location>
</feature>
<dbReference type="GO" id="GO:0006364">
    <property type="term" value="P:rRNA processing"/>
    <property type="evidence" value="ECO:0007669"/>
    <property type="project" value="UniProtKB-KW"/>
</dbReference>
<dbReference type="SUPFAM" id="SSF50998">
    <property type="entry name" value="Quinoprotein alcohol dehydrogenase-like"/>
    <property type="match status" value="1"/>
</dbReference>
<dbReference type="InterPro" id="IPR001680">
    <property type="entry name" value="WD40_rpt"/>
</dbReference>
<feature type="compositionally biased region" description="Pro residues" evidence="9">
    <location>
        <begin position="42"/>
        <end position="53"/>
    </location>
</feature>
<comment type="subcellular location">
    <subcellularLocation>
        <location evidence="1">Nucleus</location>
        <location evidence="1">Nucleolus</location>
    </subcellularLocation>
</comment>
<keyword evidence="4 8" id="KW-0853">WD repeat</keyword>
<name>A0A0C9YGP9_9AGAR</name>
<feature type="region of interest" description="Disordered" evidence="9">
    <location>
        <begin position="930"/>
        <end position="963"/>
    </location>
</feature>
<gene>
    <name evidence="11" type="ORF">K443DRAFT_673473</name>
</gene>
<dbReference type="STRING" id="1095629.A0A0C9YGP9"/>
<dbReference type="GO" id="GO:0003723">
    <property type="term" value="F:RNA binding"/>
    <property type="evidence" value="ECO:0007669"/>
    <property type="project" value="InterPro"/>
</dbReference>
<feature type="compositionally biased region" description="Basic and acidic residues" evidence="9">
    <location>
        <begin position="22"/>
        <end position="31"/>
    </location>
</feature>
<evidence type="ECO:0000256" key="3">
    <source>
        <dbReference type="ARBA" id="ARBA00022552"/>
    </source>
</evidence>
<evidence type="ECO:0000313" key="12">
    <source>
        <dbReference type="Proteomes" id="UP000054477"/>
    </source>
</evidence>
<accession>A0A0C9YGP9</accession>
<feature type="region of interest" description="Disordered" evidence="9">
    <location>
        <begin position="1"/>
        <end position="66"/>
    </location>
</feature>
<dbReference type="Proteomes" id="UP000054477">
    <property type="component" value="Unassembled WGS sequence"/>
</dbReference>
<evidence type="ECO:0000256" key="5">
    <source>
        <dbReference type="ARBA" id="ARBA00022737"/>
    </source>
</evidence>
<evidence type="ECO:0000256" key="1">
    <source>
        <dbReference type="ARBA" id="ARBA00004604"/>
    </source>
</evidence>
<dbReference type="SMART" id="SM00320">
    <property type="entry name" value="WD40"/>
    <property type="match status" value="5"/>
</dbReference>
<keyword evidence="6" id="KW-0804">Transcription</keyword>
<evidence type="ECO:0000256" key="8">
    <source>
        <dbReference type="PROSITE-ProRule" id="PRU00221"/>
    </source>
</evidence>
<dbReference type="InterPro" id="IPR015943">
    <property type="entry name" value="WD40/YVTN_repeat-like_dom_sf"/>
</dbReference>
<protein>
    <recommendedName>
        <fullName evidence="10">WD repeat-containing protein 75 second beta-propeller domain-containing protein</fullName>
    </recommendedName>
</protein>
<dbReference type="Pfam" id="PF23769">
    <property type="entry name" value="Beta-prop_WDR75_2nd"/>
    <property type="match status" value="1"/>
</dbReference>
<dbReference type="PANTHER" id="PTHR44215">
    <property type="entry name" value="WD REPEAT-CONTAINING PROTEIN 75"/>
    <property type="match status" value="1"/>
</dbReference>
<reference evidence="11 12" key="1">
    <citation type="submission" date="2014-04" db="EMBL/GenBank/DDBJ databases">
        <authorList>
            <consortium name="DOE Joint Genome Institute"/>
            <person name="Kuo A."/>
            <person name="Kohler A."/>
            <person name="Nagy L.G."/>
            <person name="Floudas D."/>
            <person name="Copeland A."/>
            <person name="Barry K.W."/>
            <person name="Cichocki N."/>
            <person name="Veneault-Fourrey C."/>
            <person name="LaButti K."/>
            <person name="Lindquist E.A."/>
            <person name="Lipzen A."/>
            <person name="Lundell T."/>
            <person name="Morin E."/>
            <person name="Murat C."/>
            <person name="Sun H."/>
            <person name="Tunlid A."/>
            <person name="Henrissat B."/>
            <person name="Grigoriev I.V."/>
            <person name="Hibbett D.S."/>
            <person name="Martin F."/>
            <person name="Nordberg H.P."/>
            <person name="Cantor M.N."/>
            <person name="Hua S.X."/>
        </authorList>
    </citation>
    <scope>NUCLEOTIDE SEQUENCE [LARGE SCALE GENOMIC DNA]</scope>
    <source>
        <strain evidence="11 12">LaAM-08-1</strain>
    </source>
</reference>
<keyword evidence="12" id="KW-1185">Reference proteome</keyword>
<dbReference type="OrthoDB" id="4096at2759"/>
<proteinExistence type="predicted"/>
<evidence type="ECO:0000256" key="2">
    <source>
        <dbReference type="ARBA" id="ARBA00022517"/>
    </source>
</evidence>